<dbReference type="PRINTS" id="PR00812">
    <property type="entry name" value="BCTERIALGSPF"/>
</dbReference>
<accession>A0A066WL05</accession>
<keyword evidence="6 7" id="KW-0472">Membrane</keyword>
<keyword evidence="4 7" id="KW-0812">Transmembrane</keyword>
<dbReference type="EMBL" id="JNCA01000020">
    <property type="protein sequence ID" value="KDN54697.1"/>
    <property type="molecule type" value="Genomic_DNA"/>
</dbReference>
<evidence type="ECO:0000256" key="4">
    <source>
        <dbReference type="ARBA" id="ARBA00022692"/>
    </source>
</evidence>
<dbReference type="InterPro" id="IPR003004">
    <property type="entry name" value="GspF/PilC"/>
</dbReference>
<evidence type="ECO:0000259" key="8">
    <source>
        <dbReference type="Pfam" id="PF00482"/>
    </source>
</evidence>
<evidence type="ECO:0000256" key="5">
    <source>
        <dbReference type="ARBA" id="ARBA00022989"/>
    </source>
</evidence>
<keyword evidence="5 7" id="KW-1133">Transmembrane helix</keyword>
<reference evidence="9 10" key="1">
    <citation type="submission" date="2014-05" db="EMBL/GenBank/DDBJ databases">
        <title>Genome Sequence of Flavobacterium sp. EM1321.</title>
        <authorList>
            <person name="Shin S.-K."/>
            <person name="Yi H."/>
        </authorList>
    </citation>
    <scope>NUCLEOTIDE SEQUENCE [LARGE SCALE GENOMIC DNA]</scope>
    <source>
        <strain evidence="9 10">EM1321</strain>
    </source>
</reference>
<evidence type="ECO:0000256" key="6">
    <source>
        <dbReference type="ARBA" id="ARBA00023136"/>
    </source>
</evidence>
<feature type="transmembrane region" description="Helical" evidence="7">
    <location>
        <begin position="351"/>
        <end position="369"/>
    </location>
</feature>
<comment type="similarity">
    <text evidence="2">Belongs to the GSP F family.</text>
</comment>
<dbReference type="PANTHER" id="PTHR30012:SF0">
    <property type="entry name" value="TYPE II SECRETION SYSTEM PROTEIN F-RELATED"/>
    <property type="match status" value="1"/>
</dbReference>
<gene>
    <name evidence="9" type="ORF">FEM21_22110</name>
</gene>
<proteinExistence type="inferred from homology"/>
<feature type="domain" description="Type II secretion system protein GspF" evidence="8">
    <location>
        <begin position="248"/>
        <end position="370"/>
    </location>
</feature>
<evidence type="ECO:0000256" key="2">
    <source>
        <dbReference type="ARBA" id="ARBA00005745"/>
    </source>
</evidence>
<dbReference type="STRING" id="1492738.FEM21_22110"/>
<comment type="caution">
    <text evidence="9">The sequence shown here is derived from an EMBL/GenBank/DDBJ whole genome shotgun (WGS) entry which is preliminary data.</text>
</comment>
<dbReference type="InterPro" id="IPR018076">
    <property type="entry name" value="T2SS_GspF_dom"/>
</dbReference>
<evidence type="ECO:0000313" key="9">
    <source>
        <dbReference type="EMBL" id="KDN54697.1"/>
    </source>
</evidence>
<dbReference type="Pfam" id="PF00482">
    <property type="entry name" value="T2SSF"/>
    <property type="match status" value="2"/>
</dbReference>
<dbReference type="InterPro" id="IPR042094">
    <property type="entry name" value="T2SS_GspF_sf"/>
</dbReference>
<keyword evidence="3" id="KW-1003">Cell membrane</keyword>
<feature type="domain" description="Type II secretion system protein GspF" evidence="8">
    <location>
        <begin position="46"/>
        <end position="168"/>
    </location>
</feature>
<comment type="subcellular location">
    <subcellularLocation>
        <location evidence="1">Cell membrane</location>
        <topology evidence="1">Multi-pass membrane protein</topology>
    </subcellularLocation>
</comment>
<name>A0A066WL05_9FLAO</name>
<dbReference type="OrthoDB" id="1523422at2"/>
<dbReference type="GO" id="GO:0005886">
    <property type="term" value="C:plasma membrane"/>
    <property type="evidence" value="ECO:0007669"/>
    <property type="project" value="UniProtKB-SubCell"/>
</dbReference>
<evidence type="ECO:0000256" key="7">
    <source>
        <dbReference type="SAM" id="Phobius"/>
    </source>
</evidence>
<protein>
    <submittedName>
        <fullName evidence="9">General secretion pathway protein F</fullName>
    </submittedName>
</protein>
<feature type="transmembrane region" description="Helical" evidence="7">
    <location>
        <begin position="140"/>
        <end position="167"/>
    </location>
</feature>
<evidence type="ECO:0000256" key="1">
    <source>
        <dbReference type="ARBA" id="ARBA00004651"/>
    </source>
</evidence>
<evidence type="ECO:0000256" key="3">
    <source>
        <dbReference type="ARBA" id="ARBA00022475"/>
    </source>
</evidence>
<dbReference type="Gene3D" id="1.20.81.30">
    <property type="entry name" value="Type II secretion system (T2SS), domain F"/>
    <property type="match status" value="2"/>
</dbReference>
<dbReference type="PANTHER" id="PTHR30012">
    <property type="entry name" value="GENERAL SECRETION PATHWAY PROTEIN"/>
    <property type="match status" value="1"/>
</dbReference>
<feature type="transmembrane region" description="Helical" evidence="7">
    <location>
        <begin position="198"/>
        <end position="216"/>
    </location>
</feature>
<dbReference type="Proteomes" id="UP000027064">
    <property type="component" value="Unassembled WGS sequence"/>
</dbReference>
<evidence type="ECO:0000313" key="10">
    <source>
        <dbReference type="Proteomes" id="UP000027064"/>
    </source>
</evidence>
<keyword evidence="10" id="KW-1185">Reference proteome</keyword>
<dbReference type="RefSeq" id="WP_035660377.1">
    <property type="nucleotide sequence ID" value="NZ_JNCA01000020.1"/>
</dbReference>
<dbReference type="PATRIC" id="fig|1492738.3.peg.2199"/>
<organism evidence="9 10">
    <name type="scientific">Flavobacterium seoulense</name>
    <dbReference type="NCBI Taxonomy" id="1492738"/>
    <lineage>
        <taxon>Bacteria</taxon>
        <taxon>Pseudomonadati</taxon>
        <taxon>Bacteroidota</taxon>
        <taxon>Flavobacteriia</taxon>
        <taxon>Flavobacteriales</taxon>
        <taxon>Flavobacteriaceae</taxon>
        <taxon>Flavobacterium</taxon>
    </lineage>
</organism>
<dbReference type="eggNOG" id="COG1459">
    <property type="taxonomic scope" value="Bacteria"/>
</dbReference>
<dbReference type="AlphaFoldDB" id="A0A066WL05"/>
<sequence length="379" mass="42767">MAFKLNTAPAKNTIALSQKKSSIETLLQKEIVLFGSGFNNKKKQAFYQELAVLLQAGINFKESLTLIVESLKKQADKELIQNVLNDLINGKPFSEALWSSKSFSEYEYYSIKIGEETGTTAQVCQELGRFFERKNEQKRIIIAALTYPSIVMTTAILVVVFMLSYVVPMFQDIFKQNNVELPALTKMIVKLSELTKTYGFYGLLILFLLLISSQVFKDNDQFKKTSHYALLKIPILGSFISKVYLAQFTQAVALLTTAKVPLLNSIQLVKKMIRFVPLQEALEKVELSILKGNSLSVSLKENPLFDNRIISLVKVAEETNQTEYVFKQLSEQYNQEVVQQSKTMTTVLEPFIILFVGVLVAVLLVAMYLPMFQLSSAIG</sequence>